<evidence type="ECO:0000256" key="1">
    <source>
        <dbReference type="SAM" id="MobiDB-lite"/>
    </source>
</evidence>
<protein>
    <submittedName>
        <fullName evidence="2">Uncharacterized protein</fullName>
    </submittedName>
</protein>
<gene>
    <name evidence="2" type="ORF">SDC9_97915</name>
</gene>
<reference evidence="2" key="1">
    <citation type="submission" date="2019-08" db="EMBL/GenBank/DDBJ databases">
        <authorList>
            <person name="Kucharzyk K."/>
            <person name="Murdoch R.W."/>
            <person name="Higgins S."/>
            <person name="Loffler F."/>
        </authorList>
    </citation>
    <scope>NUCLEOTIDE SEQUENCE</scope>
</reference>
<comment type="caution">
    <text evidence="2">The sequence shown here is derived from an EMBL/GenBank/DDBJ whole genome shotgun (WGS) entry which is preliminary data.</text>
</comment>
<accession>A0A645AEN0</accession>
<feature type="region of interest" description="Disordered" evidence="1">
    <location>
        <begin position="1"/>
        <end position="22"/>
    </location>
</feature>
<proteinExistence type="predicted"/>
<evidence type="ECO:0000313" key="2">
    <source>
        <dbReference type="EMBL" id="MPM51168.1"/>
    </source>
</evidence>
<sequence length="213" mass="24668">MKLRNMSWMPNHGWNSSKKNQVPLDSLPSECQQIKNRSYKIQGEQHANVGLMPLMLQVTQNNYSKGLQKIKFFQTEKHFYILLDEGEEKYTLPIGFGKGIATQVEFHGEPYWVSTQGEFALDEDLRLVLKCRFSFLEVPNARWLKIFFEDDRIEIEMNEVPGRKIIFEGLASVSEDVSKTKFIEALVARIDGEYLAYKIDNLFAPKLLGVKEL</sequence>
<dbReference type="EMBL" id="VSSQ01013292">
    <property type="protein sequence ID" value="MPM51168.1"/>
    <property type="molecule type" value="Genomic_DNA"/>
</dbReference>
<dbReference type="AlphaFoldDB" id="A0A645AEN0"/>
<name>A0A645AEN0_9ZZZZ</name>
<organism evidence="2">
    <name type="scientific">bioreactor metagenome</name>
    <dbReference type="NCBI Taxonomy" id="1076179"/>
    <lineage>
        <taxon>unclassified sequences</taxon>
        <taxon>metagenomes</taxon>
        <taxon>ecological metagenomes</taxon>
    </lineage>
</organism>